<dbReference type="PROSITE" id="PS50157">
    <property type="entry name" value="ZINC_FINGER_C2H2_2"/>
    <property type="match status" value="2"/>
</dbReference>
<organism evidence="7 8">
    <name type="scientific">Apiospora aurea</name>
    <dbReference type="NCBI Taxonomy" id="335848"/>
    <lineage>
        <taxon>Eukaryota</taxon>
        <taxon>Fungi</taxon>
        <taxon>Dikarya</taxon>
        <taxon>Ascomycota</taxon>
        <taxon>Pezizomycotina</taxon>
        <taxon>Sordariomycetes</taxon>
        <taxon>Xylariomycetidae</taxon>
        <taxon>Amphisphaeriales</taxon>
        <taxon>Apiosporaceae</taxon>
        <taxon>Apiospora</taxon>
    </lineage>
</organism>
<dbReference type="PROSITE" id="PS00028">
    <property type="entry name" value="ZINC_FINGER_C2H2_1"/>
    <property type="match status" value="3"/>
</dbReference>
<protein>
    <submittedName>
        <fullName evidence="7">Zinc finger protein</fullName>
    </submittedName>
</protein>
<feature type="domain" description="C2H2-type" evidence="6">
    <location>
        <begin position="87"/>
        <end position="116"/>
    </location>
</feature>
<evidence type="ECO:0000256" key="2">
    <source>
        <dbReference type="ARBA" id="ARBA00022737"/>
    </source>
</evidence>
<dbReference type="Gene3D" id="3.30.160.60">
    <property type="entry name" value="Classic Zinc Finger"/>
    <property type="match status" value="2"/>
</dbReference>
<keyword evidence="4" id="KW-0862">Zinc</keyword>
<feature type="domain" description="C2H2-type" evidence="6">
    <location>
        <begin position="205"/>
        <end position="229"/>
    </location>
</feature>
<comment type="caution">
    <text evidence="7">The sequence shown here is derived from an EMBL/GenBank/DDBJ whole genome shotgun (WGS) entry which is preliminary data.</text>
</comment>
<reference evidence="7 8" key="1">
    <citation type="submission" date="2023-01" db="EMBL/GenBank/DDBJ databases">
        <title>Analysis of 21 Apiospora genomes using comparative genomics revels a genus with tremendous synthesis potential of carbohydrate active enzymes and secondary metabolites.</title>
        <authorList>
            <person name="Sorensen T."/>
        </authorList>
    </citation>
    <scope>NUCLEOTIDE SEQUENCE [LARGE SCALE GENOMIC DNA]</scope>
    <source>
        <strain evidence="7 8">CBS 24483</strain>
    </source>
</reference>
<sequence>MGFRAEYKCGTCPESFNNYWDRDNHVDSTEHERPDFECDTCSRTFESEVARVNRMIDFDHCRFDRDWCGMTWPTRKMVIEHQHGDHYWCAECNIEFMNHNKLMQHLNSPRHQGQNVKCPFCKSPWATAGDITHHLETGSCLVADRVNRDTMYKHMRRKDTDGIITKKLIEYDGSNESEANEQSCKPPGYTYEATGGSYNPHQHRYKCPLCHRLFYSLDLLNNHLHSSTHHQALYHCPNLGGCGEEFMSLVDFIDHLESGPCSFARIGNVQRIILSITDGKG</sequence>
<dbReference type="SMART" id="SM00355">
    <property type="entry name" value="ZnF_C2H2"/>
    <property type="match status" value="5"/>
</dbReference>
<proteinExistence type="predicted"/>
<dbReference type="Proteomes" id="UP001391051">
    <property type="component" value="Unassembled WGS sequence"/>
</dbReference>
<dbReference type="InterPro" id="IPR013087">
    <property type="entry name" value="Znf_C2H2_type"/>
</dbReference>
<dbReference type="PANTHER" id="PTHR24409:SF295">
    <property type="entry name" value="AZ2-RELATED"/>
    <property type="match status" value="1"/>
</dbReference>
<evidence type="ECO:0000313" key="8">
    <source>
        <dbReference type="Proteomes" id="UP001391051"/>
    </source>
</evidence>
<dbReference type="GeneID" id="92069599"/>
<evidence type="ECO:0000256" key="5">
    <source>
        <dbReference type="PROSITE-ProRule" id="PRU00042"/>
    </source>
</evidence>
<evidence type="ECO:0000259" key="6">
    <source>
        <dbReference type="PROSITE" id="PS50157"/>
    </source>
</evidence>
<dbReference type="Pfam" id="PF13912">
    <property type="entry name" value="zf-C2H2_6"/>
    <property type="match status" value="2"/>
</dbReference>
<accession>A0ABR1QTR3</accession>
<dbReference type="EMBL" id="JAQQWE010000001">
    <property type="protein sequence ID" value="KAK7966038.1"/>
    <property type="molecule type" value="Genomic_DNA"/>
</dbReference>
<evidence type="ECO:0000313" key="7">
    <source>
        <dbReference type="EMBL" id="KAK7966038.1"/>
    </source>
</evidence>
<gene>
    <name evidence="7" type="ORF">PG986_000315</name>
</gene>
<evidence type="ECO:0000256" key="1">
    <source>
        <dbReference type="ARBA" id="ARBA00022723"/>
    </source>
</evidence>
<name>A0ABR1QTR3_9PEZI</name>
<keyword evidence="2" id="KW-0677">Repeat</keyword>
<keyword evidence="3 5" id="KW-0863">Zinc-finger</keyword>
<dbReference type="RefSeq" id="XP_066705430.1">
    <property type="nucleotide sequence ID" value="XM_066836537.1"/>
</dbReference>
<keyword evidence="1" id="KW-0479">Metal-binding</keyword>
<evidence type="ECO:0000256" key="3">
    <source>
        <dbReference type="ARBA" id="ARBA00022771"/>
    </source>
</evidence>
<dbReference type="PANTHER" id="PTHR24409">
    <property type="entry name" value="ZINC FINGER PROTEIN 142"/>
    <property type="match status" value="1"/>
</dbReference>
<dbReference type="Pfam" id="PF12874">
    <property type="entry name" value="zf-met"/>
    <property type="match status" value="1"/>
</dbReference>
<keyword evidence="8" id="KW-1185">Reference proteome</keyword>
<evidence type="ECO:0000256" key="4">
    <source>
        <dbReference type="ARBA" id="ARBA00022833"/>
    </source>
</evidence>